<evidence type="ECO:0000256" key="2">
    <source>
        <dbReference type="SAM" id="Phobius"/>
    </source>
</evidence>
<evidence type="ECO:0000313" key="3">
    <source>
        <dbReference type="EMBL" id="KAK7072410.1"/>
    </source>
</evidence>
<keyword evidence="4" id="KW-1185">Reference proteome</keyword>
<sequence>MSVPTSQVNPIGSTSSAVHPVNSLGHHSSADSKESLYPTKAKSKSKGKSKGKNSPHNGKGHIKDIPIYDTAQLDAGKQALKELLREQKGKKKQKTSCWALMKLYTTILAGLMIIGGLFTLLFLVPMTIDPALATLTYEFHPKPVLCMTTFADWIAGQTSIEWCSCTEGCTSDIYNCSQIVVVYKKCLTREISPANNDFLTNGGGGGDGSFGGDGGSCSLGNNSTGPTNNDVNTATYIDPEYWDVVNASLYINVKGCGYPPEVNCTTFFDEFGVPGRRFWCYYSKMDKYLVMPEYDPQAAELELAMSLGWTLGAQALGIIIIVVLHCPYVAFLKNLFKRRAVLQP</sequence>
<dbReference type="Proteomes" id="UP001381693">
    <property type="component" value="Unassembled WGS sequence"/>
</dbReference>
<feature type="non-terminal residue" evidence="3">
    <location>
        <position position="344"/>
    </location>
</feature>
<dbReference type="PANTHER" id="PTHR12335">
    <property type="entry name" value="TIPE PROTEIN TEMPERATURE-INDUCED PARALYTIC E"/>
    <property type="match status" value="1"/>
</dbReference>
<evidence type="ECO:0008006" key="5">
    <source>
        <dbReference type="Google" id="ProtNLM"/>
    </source>
</evidence>
<gene>
    <name evidence="3" type="ORF">SK128_023178</name>
</gene>
<keyword evidence="2" id="KW-1133">Transmembrane helix</keyword>
<feature type="transmembrane region" description="Helical" evidence="2">
    <location>
        <begin position="100"/>
        <end position="124"/>
    </location>
</feature>
<protein>
    <recommendedName>
        <fullName evidence="5">Protein tipE</fullName>
    </recommendedName>
</protein>
<feature type="transmembrane region" description="Helical" evidence="2">
    <location>
        <begin position="311"/>
        <end position="331"/>
    </location>
</feature>
<dbReference type="GO" id="GO:0002028">
    <property type="term" value="P:regulation of sodium ion transport"/>
    <property type="evidence" value="ECO:0007669"/>
    <property type="project" value="TreeGrafter"/>
</dbReference>
<evidence type="ECO:0000256" key="1">
    <source>
        <dbReference type="SAM" id="MobiDB-lite"/>
    </source>
</evidence>
<evidence type="ECO:0000313" key="4">
    <source>
        <dbReference type="Proteomes" id="UP001381693"/>
    </source>
</evidence>
<proteinExistence type="predicted"/>
<keyword evidence="2" id="KW-0472">Membrane</keyword>
<accession>A0AAN8X5B5</accession>
<dbReference type="GO" id="GO:0017080">
    <property type="term" value="F:sodium channel regulator activity"/>
    <property type="evidence" value="ECO:0007669"/>
    <property type="project" value="TreeGrafter"/>
</dbReference>
<dbReference type="AlphaFoldDB" id="A0AAN8X5B5"/>
<dbReference type="Pfam" id="PF16972">
    <property type="entry name" value="TipE"/>
    <property type="match status" value="2"/>
</dbReference>
<dbReference type="EMBL" id="JAXCGZ010013505">
    <property type="protein sequence ID" value="KAK7072410.1"/>
    <property type="molecule type" value="Genomic_DNA"/>
</dbReference>
<keyword evidence="2" id="KW-0812">Transmembrane</keyword>
<reference evidence="3 4" key="1">
    <citation type="submission" date="2023-11" db="EMBL/GenBank/DDBJ databases">
        <title>Halocaridina rubra genome assembly.</title>
        <authorList>
            <person name="Smith C."/>
        </authorList>
    </citation>
    <scope>NUCLEOTIDE SEQUENCE [LARGE SCALE GENOMIC DNA]</scope>
    <source>
        <strain evidence="3">EP-1</strain>
        <tissue evidence="3">Whole</tissue>
    </source>
</reference>
<feature type="compositionally biased region" description="Polar residues" evidence="1">
    <location>
        <begin position="1"/>
        <end position="17"/>
    </location>
</feature>
<dbReference type="InterPro" id="IPR031578">
    <property type="entry name" value="TipE"/>
</dbReference>
<organism evidence="3 4">
    <name type="scientific">Halocaridina rubra</name>
    <name type="common">Hawaiian red shrimp</name>
    <dbReference type="NCBI Taxonomy" id="373956"/>
    <lineage>
        <taxon>Eukaryota</taxon>
        <taxon>Metazoa</taxon>
        <taxon>Ecdysozoa</taxon>
        <taxon>Arthropoda</taxon>
        <taxon>Crustacea</taxon>
        <taxon>Multicrustacea</taxon>
        <taxon>Malacostraca</taxon>
        <taxon>Eumalacostraca</taxon>
        <taxon>Eucarida</taxon>
        <taxon>Decapoda</taxon>
        <taxon>Pleocyemata</taxon>
        <taxon>Caridea</taxon>
        <taxon>Atyoidea</taxon>
        <taxon>Atyidae</taxon>
        <taxon>Halocaridina</taxon>
    </lineage>
</organism>
<name>A0AAN8X5B5_HALRR</name>
<feature type="region of interest" description="Disordered" evidence="1">
    <location>
        <begin position="1"/>
        <end position="63"/>
    </location>
</feature>
<dbReference type="GO" id="GO:0005886">
    <property type="term" value="C:plasma membrane"/>
    <property type="evidence" value="ECO:0007669"/>
    <property type="project" value="TreeGrafter"/>
</dbReference>
<feature type="compositionally biased region" description="Basic residues" evidence="1">
    <location>
        <begin position="41"/>
        <end position="53"/>
    </location>
</feature>
<dbReference type="PANTHER" id="PTHR12335:SF6">
    <property type="entry name" value="PROTEIN TIPE"/>
    <property type="match status" value="1"/>
</dbReference>
<comment type="caution">
    <text evidence="3">The sequence shown here is derived from an EMBL/GenBank/DDBJ whole genome shotgun (WGS) entry which is preliminary data.</text>
</comment>